<evidence type="ECO:0000313" key="13">
    <source>
        <dbReference type="Proteomes" id="UP000004226"/>
    </source>
</evidence>
<sequence>MKKRTSLFLVLTGMFVLFANGYSMHIMEGFLPKQWVVVWFIVCVPFWVIGIKKIQSVSKGSVREKMTLALAGAFIFILSALKIPSVTGSSSHPTGVGLSAILYGPFVTSILGT</sequence>
<comment type="subcellular location">
    <subcellularLocation>
        <location evidence="1">Cell membrane</location>
        <topology evidence="1">Multi-pass membrane protein</topology>
    </subcellularLocation>
</comment>
<feature type="transmembrane region" description="Helical" evidence="11">
    <location>
        <begin position="37"/>
        <end position="54"/>
    </location>
</feature>
<keyword evidence="6 11" id="KW-0812">Transmembrane</keyword>
<evidence type="ECO:0000256" key="1">
    <source>
        <dbReference type="ARBA" id="ARBA00004651"/>
    </source>
</evidence>
<dbReference type="GO" id="GO:0009236">
    <property type="term" value="P:cobalamin biosynthetic process"/>
    <property type="evidence" value="ECO:0007669"/>
    <property type="project" value="UniProtKB-KW"/>
</dbReference>
<name>D0GL54_9FUSO</name>
<evidence type="ECO:0000256" key="4">
    <source>
        <dbReference type="ARBA" id="ARBA00022475"/>
    </source>
</evidence>
<keyword evidence="3" id="KW-0813">Transport</keyword>
<accession>D0GL54</accession>
<evidence type="ECO:0000256" key="7">
    <source>
        <dbReference type="ARBA" id="ARBA00022989"/>
    </source>
</evidence>
<dbReference type="Gene3D" id="1.10.1760.20">
    <property type="match status" value="1"/>
</dbReference>
<dbReference type="Pfam" id="PF01891">
    <property type="entry name" value="CbiM"/>
    <property type="match status" value="1"/>
</dbReference>
<evidence type="ECO:0000256" key="10">
    <source>
        <dbReference type="ARBA" id="ARBA00023285"/>
    </source>
</evidence>
<evidence type="ECO:0000256" key="3">
    <source>
        <dbReference type="ARBA" id="ARBA00022448"/>
    </source>
</evidence>
<reference evidence="12 13" key="1">
    <citation type="submission" date="2009-10" db="EMBL/GenBank/DDBJ databases">
        <authorList>
            <person name="Harkins D.M."/>
            <person name="Madupu R."/>
            <person name="Durkin A.S."/>
            <person name="Torralba M."/>
            <person name="Methe B."/>
            <person name="Sutton G.G."/>
            <person name="Strausberg R.L."/>
            <person name="Nelson K.E."/>
        </authorList>
    </citation>
    <scope>NUCLEOTIDE SEQUENCE [LARGE SCALE GENOMIC DNA]</scope>
    <source>
        <strain evidence="12 13">F0264</strain>
    </source>
</reference>
<dbReference type="GO" id="GO:0006824">
    <property type="term" value="P:cobalt ion transport"/>
    <property type="evidence" value="ECO:0007669"/>
    <property type="project" value="UniProtKB-KW"/>
</dbReference>
<dbReference type="EMBL" id="ADAD01000104">
    <property type="protein sequence ID" value="EEY35171.1"/>
    <property type="molecule type" value="Genomic_DNA"/>
</dbReference>
<evidence type="ECO:0000256" key="6">
    <source>
        <dbReference type="ARBA" id="ARBA00022692"/>
    </source>
</evidence>
<evidence type="ECO:0000313" key="12">
    <source>
        <dbReference type="EMBL" id="EEY35171.1"/>
    </source>
</evidence>
<keyword evidence="5" id="KW-0169">Cobalamin biosynthesis</keyword>
<keyword evidence="13" id="KW-1185">Reference proteome</keyword>
<gene>
    <name evidence="12" type="ORF">HMPREF0554_0307</name>
</gene>
<keyword evidence="4" id="KW-1003">Cell membrane</keyword>
<dbReference type="Proteomes" id="UP000004226">
    <property type="component" value="Unassembled WGS sequence"/>
</dbReference>
<evidence type="ECO:0000256" key="11">
    <source>
        <dbReference type="SAM" id="Phobius"/>
    </source>
</evidence>
<dbReference type="PANTHER" id="PTHR43627:SF1">
    <property type="entry name" value="COBALT TRANSPORT PROTEIN CBIM"/>
    <property type="match status" value="1"/>
</dbReference>
<keyword evidence="2" id="KW-0171">Cobalt transport</keyword>
<dbReference type="InterPro" id="IPR018024">
    <property type="entry name" value="CbiM"/>
</dbReference>
<dbReference type="GO" id="GO:0043190">
    <property type="term" value="C:ATP-binding cassette (ABC) transporter complex"/>
    <property type="evidence" value="ECO:0007669"/>
    <property type="project" value="InterPro"/>
</dbReference>
<protein>
    <submittedName>
        <fullName evidence="12">Cobalt transport protein CbiM</fullName>
    </submittedName>
</protein>
<comment type="caution">
    <text evidence="12">The sequence shown here is derived from an EMBL/GenBank/DDBJ whole genome shotgun (WGS) entry which is preliminary data.</text>
</comment>
<dbReference type="PANTHER" id="PTHR43627">
    <property type="match status" value="1"/>
</dbReference>
<keyword evidence="7 11" id="KW-1133">Transmembrane helix</keyword>
<keyword evidence="9 11" id="KW-0472">Membrane</keyword>
<evidence type="ECO:0000256" key="5">
    <source>
        <dbReference type="ARBA" id="ARBA00022573"/>
    </source>
</evidence>
<dbReference type="AlphaFoldDB" id="D0GL54"/>
<feature type="transmembrane region" description="Helical" evidence="11">
    <location>
        <begin position="66"/>
        <end position="83"/>
    </location>
</feature>
<proteinExistence type="predicted"/>
<keyword evidence="10" id="KW-0170">Cobalt</keyword>
<organism evidence="12 13">
    <name type="scientific">Pseudoleptotrichia goodfellowii F0264</name>
    <dbReference type="NCBI Taxonomy" id="596323"/>
    <lineage>
        <taxon>Bacteria</taxon>
        <taxon>Fusobacteriati</taxon>
        <taxon>Fusobacteriota</taxon>
        <taxon>Fusobacteriia</taxon>
        <taxon>Fusobacteriales</taxon>
        <taxon>Leptotrichiaceae</taxon>
        <taxon>Pseudoleptotrichia</taxon>
    </lineage>
</organism>
<dbReference type="eggNOG" id="COG0310">
    <property type="taxonomic scope" value="Bacteria"/>
</dbReference>
<evidence type="ECO:0000256" key="2">
    <source>
        <dbReference type="ARBA" id="ARBA00022426"/>
    </source>
</evidence>
<evidence type="ECO:0000256" key="9">
    <source>
        <dbReference type="ARBA" id="ARBA00023136"/>
    </source>
</evidence>
<evidence type="ECO:0000256" key="8">
    <source>
        <dbReference type="ARBA" id="ARBA00023065"/>
    </source>
</evidence>
<dbReference type="InterPro" id="IPR002751">
    <property type="entry name" value="CbiM/NikMN"/>
</dbReference>
<keyword evidence="8" id="KW-0406">Ion transport</keyword>